<accession>A0A1E5QCK1</accession>
<keyword evidence="1" id="KW-1133">Transmembrane helix</keyword>
<comment type="caution">
    <text evidence="2">The sequence shown here is derived from an EMBL/GenBank/DDBJ whole genome shotgun (WGS) entry which is preliminary data.</text>
</comment>
<evidence type="ECO:0000313" key="2">
    <source>
        <dbReference type="EMBL" id="OEJ72379.1"/>
    </source>
</evidence>
<evidence type="ECO:0000256" key="1">
    <source>
        <dbReference type="SAM" id="Phobius"/>
    </source>
</evidence>
<sequence>MKKITQTLIACGILLGVGGNAIAVAQSPHPHTAAREQFRYIEQPLPLKVGLTLGGLGLIGLELWWFLGNSSPSQTTDNENPNTD</sequence>
<gene>
    <name evidence="2" type="ORF">BH720_25205</name>
</gene>
<keyword evidence="1" id="KW-0812">Transmembrane</keyword>
<feature type="transmembrane region" description="Helical" evidence="1">
    <location>
        <begin position="49"/>
        <end position="67"/>
    </location>
</feature>
<organism evidence="2">
    <name type="scientific">Desertifilum tharense IPPAS B-1220</name>
    <dbReference type="NCBI Taxonomy" id="1781255"/>
    <lineage>
        <taxon>Bacteria</taxon>
        <taxon>Bacillati</taxon>
        <taxon>Cyanobacteriota</taxon>
        <taxon>Cyanophyceae</taxon>
        <taxon>Desertifilales</taxon>
        <taxon>Desertifilaceae</taxon>
        <taxon>Desertifilum</taxon>
    </lineage>
</organism>
<dbReference type="AlphaFoldDB" id="A0A1E5QCK1"/>
<proteinExistence type="predicted"/>
<name>A0A1E5QCK1_9CYAN</name>
<dbReference type="RefSeq" id="WP_069969986.1">
    <property type="nucleotide sequence ID" value="NZ_CM124774.1"/>
</dbReference>
<dbReference type="EMBL" id="MJGC01000132">
    <property type="protein sequence ID" value="OEJ72379.1"/>
    <property type="molecule type" value="Genomic_DNA"/>
</dbReference>
<protein>
    <submittedName>
        <fullName evidence="2">Uncharacterized protein</fullName>
    </submittedName>
</protein>
<keyword evidence="1" id="KW-0472">Membrane</keyword>
<reference evidence="2" key="1">
    <citation type="submission" date="2016-09" db="EMBL/GenBank/DDBJ databases">
        <title>Draft genome of thermotolerant cyanobacterium Desertifilum sp. strain IPPAS B-1220.</title>
        <authorList>
            <person name="Sinetova M.A."/>
            <person name="Bolakhan K."/>
            <person name="Zayadan B.K."/>
            <person name="Mironov K.S."/>
            <person name="Ustinova V."/>
            <person name="Kupriyanova E.V."/>
            <person name="Sidorov R.A."/>
            <person name="Skrypnik A.N."/>
            <person name="Gogoleva N.E."/>
            <person name="Gogolev Y.V."/>
            <person name="Los D.A."/>
        </authorList>
    </citation>
    <scope>NUCLEOTIDE SEQUENCE [LARGE SCALE GENOMIC DNA]</scope>
    <source>
        <strain evidence="2">IPPAS B-1220</strain>
    </source>
</reference>